<dbReference type="AlphaFoldDB" id="A0A166KGS8"/>
<gene>
    <name evidence="2" type="ORF">FIBSPDRAFT_1019369</name>
</gene>
<accession>A0A166KGS8</accession>
<organism evidence="2 3">
    <name type="scientific">Athelia psychrophila</name>
    <dbReference type="NCBI Taxonomy" id="1759441"/>
    <lineage>
        <taxon>Eukaryota</taxon>
        <taxon>Fungi</taxon>
        <taxon>Dikarya</taxon>
        <taxon>Basidiomycota</taxon>
        <taxon>Agaricomycotina</taxon>
        <taxon>Agaricomycetes</taxon>
        <taxon>Agaricomycetidae</taxon>
        <taxon>Atheliales</taxon>
        <taxon>Atheliaceae</taxon>
        <taxon>Athelia</taxon>
    </lineage>
</organism>
<evidence type="ECO:0000313" key="3">
    <source>
        <dbReference type="Proteomes" id="UP000076532"/>
    </source>
</evidence>
<dbReference type="EMBL" id="KV417544">
    <property type="protein sequence ID" value="KZP21892.1"/>
    <property type="molecule type" value="Genomic_DNA"/>
</dbReference>
<proteinExistence type="predicted"/>
<keyword evidence="3" id="KW-1185">Reference proteome</keyword>
<protein>
    <submittedName>
        <fullName evidence="2">Uncharacterized protein</fullName>
    </submittedName>
</protein>
<sequence>MSAASECPAANSIQVEGRAGRAGTRAIVVNDEDAPVVYVGADAEGEGDSATIRRAGRTPRDNKSTAYNTIGAISARGMTTYGRCQWDLFSASGPVPIAFSTELPPPVPLAVARSPLVREVPEEKKENPGSRSLGAGQRQEYNKSRSLSGMQSPALTKYVLSSASVFSAEHLCGSSFTNGVPYHVFDDASPTPRDYVGFPEPLPNYFNGPS</sequence>
<dbReference type="Proteomes" id="UP000076532">
    <property type="component" value="Unassembled WGS sequence"/>
</dbReference>
<evidence type="ECO:0000256" key="1">
    <source>
        <dbReference type="SAM" id="MobiDB-lite"/>
    </source>
</evidence>
<evidence type="ECO:0000313" key="2">
    <source>
        <dbReference type="EMBL" id="KZP21892.1"/>
    </source>
</evidence>
<name>A0A166KGS8_9AGAM</name>
<feature type="compositionally biased region" description="Basic and acidic residues" evidence="1">
    <location>
        <begin position="119"/>
        <end position="128"/>
    </location>
</feature>
<feature type="region of interest" description="Disordered" evidence="1">
    <location>
        <begin position="119"/>
        <end position="148"/>
    </location>
</feature>
<reference evidence="2 3" key="1">
    <citation type="journal article" date="2016" name="Mol. Biol. Evol.">
        <title>Comparative Genomics of Early-Diverging Mushroom-Forming Fungi Provides Insights into the Origins of Lignocellulose Decay Capabilities.</title>
        <authorList>
            <person name="Nagy L.G."/>
            <person name="Riley R."/>
            <person name="Tritt A."/>
            <person name="Adam C."/>
            <person name="Daum C."/>
            <person name="Floudas D."/>
            <person name="Sun H."/>
            <person name="Yadav J.S."/>
            <person name="Pangilinan J."/>
            <person name="Larsson K.H."/>
            <person name="Matsuura K."/>
            <person name="Barry K."/>
            <person name="Labutti K."/>
            <person name="Kuo R."/>
            <person name="Ohm R.A."/>
            <person name="Bhattacharya S.S."/>
            <person name="Shirouzu T."/>
            <person name="Yoshinaga Y."/>
            <person name="Martin F.M."/>
            <person name="Grigoriev I.V."/>
            <person name="Hibbett D.S."/>
        </authorList>
    </citation>
    <scope>NUCLEOTIDE SEQUENCE [LARGE SCALE GENOMIC DNA]</scope>
    <source>
        <strain evidence="2 3">CBS 109695</strain>
    </source>
</reference>